<proteinExistence type="predicted"/>
<dbReference type="EMBL" id="BOPG01000003">
    <property type="protein sequence ID" value="GIJ52626.1"/>
    <property type="molecule type" value="Genomic_DNA"/>
</dbReference>
<dbReference type="AlphaFoldDB" id="A0A8J3YZM6"/>
<comment type="caution">
    <text evidence="1">The sequence shown here is derived from an EMBL/GenBank/DDBJ whole genome shotgun (WGS) entry which is preliminary data.</text>
</comment>
<sequence length="125" mass="12832">MPDELIMTIAAALAARGADALVGGGQSAIQALVRLLRGRFARRPDAAAALEAAEENSNDESAVTALAEAIESEAASDPAFAEQLRRLWAEASTHSTASGGGVVNNLSGTAEKAVQARDIRGDVNF</sequence>
<protein>
    <submittedName>
        <fullName evidence="1">Uncharacterized protein</fullName>
    </submittedName>
</protein>
<dbReference type="Proteomes" id="UP000612585">
    <property type="component" value="Unassembled WGS sequence"/>
</dbReference>
<evidence type="ECO:0000313" key="1">
    <source>
        <dbReference type="EMBL" id="GIJ52626.1"/>
    </source>
</evidence>
<reference evidence="1" key="1">
    <citation type="submission" date="2021-01" db="EMBL/GenBank/DDBJ databases">
        <title>Whole genome shotgun sequence of Virgisporangium aurantiacum NBRC 16421.</title>
        <authorList>
            <person name="Komaki H."/>
            <person name="Tamura T."/>
        </authorList>
    </citation>
    <scope>NUCLEOTIDE SEQUENCE</scope>
    <source>
        <strain evidence="1">NBRC 16421</strain>
    </source>
</reference>
<accession>A0A8J3YZM6</accession>
<dbReference type="RefSeq" id="WP_203985813.1">
    <property type="nucleotide sequence ID" value="NZ_BOPG01000003.1"/>
</dbReference>
<gene>
    <name evidence="1" type="ORF">Vau01_001420</name>
</gene>
<organism evidence="1 2">
    <name type="scientific">Virgisporangium aurantiacum</name>
    <dbReference type="NCBI Taxonomy" id="175570"/>
    <lineage>
        <taxon>Bacteria</taxon>
        <taxon>Bacillati</taxon>
        <taxon>Actinomycetota</taxon>
        <taxon>Actinomycetes</taxon>
        <taxon>Micromonosporales</taxon>
        <taxon>Micromonosporaceae</taxon>
        <taxon>Virgisporangium</taxon>
    </lineage>
</organism>
<evidence type="ECO:0000313" key="2">
    <source>
        <dbReference type="Proteomes" id="UP000612585"/>
    </source>
</evidence>
<name>A0A8J3YZM6_9ACTN</name>
<keyword evidence="2" id="KW-1185">Reference proteome</keyword>